<dbReference type="InterPro" id="IPR001926">
    <property type="entry name" value="TrpB-like_PALP"/>
</dbReference>
<dbReference type="Pfam" id="PF00291">
    <property type="entry name" value="PALP"/>
    <property type="match status" value="1"/>
</dbReference>
<dbReference type="CDD" id="cd01561">
    <property type="entry name" value="CBS_like"/>
    <property type="match status" value="1"/>
</dbReference>
<evidence type="ECO:0000259" key="3">
    <source>
        <dbReference type="Pfam" id="PF00291"/>
    </source>
</evidence>
<name>A0A3Q9BJM6_9LACT</name>
<evidence type="ECO:0000256" key="1">
    <source>
        <dbReference type="ARBA" id="ARBA00001933"/>
    </source>
</evidence>
<dbReference type="EMBL" id="CP034465">
    <property type="protein sequence ID" value="AZP03833.1"/>
    <property type="molecule type" value="Genomic_DNA"/>
</dbReference>
<accession>A0A3Q9BJM6</accession>
<dbReference type="PANTHER" id="PTHR10314">
    <property type="entry name" value="CYSTATHIONINE BETA-SYNTHASE"/>
    <property type="match status" value="1"/>
</dbReference>
<keyword evidence="2" id="KW-0663">Pyridoxal phosphate</keyword>
<dbReference type="InterPro" id="IPR036052">
    <property type="entry name" value="TrpB-like_PALP_sf"/>
</dbReference>
<evidence type="ECO:0000256" key="2">
    <source>
        <dbReference type="ARBA" id="ARBA00022898"/>
    </source>
</evidence>
<dbReference type="KEGG" id="jeh:EJN90_03630"/>
<reference evidence="5" key="1">
    <citation type="submission" date="2018-12" db="EMBL/GenBank/DDBJ databases">
        <title>Complete genome sequencing of Jeotgalibaca sp. H21T32.</title>
        <authorList>
            <person name="Bae J.-W."/>
            <person name="Lee S.-Y."/>
        </authorList>
    </citation>
    <scope>NUCLEOTIDE SEQUENCE [LARGE SCALE GENOMIC DNA]</scope>
    <source>
        <strain evidence="5">H21T32</strain>
    </source>
</reference>
<evidence type="ECO:0000313" key="5">
    <source>
        <dbReference type="Proteomes" id="UP000273326"/>
    </source>
</evidence>
<dbReference type="RefSeq" id="WP_126108915.1">
    <property type="nucleotide sequence ID" value="NZ_CP034465.1"/>
</dbReference>
<dbReference type="InterPro" id="IPR050214">
    <property type="entry name" value="Cys_Synth/Cystath_Beta-Synth"/>
</dbReference>
<dbReference type="OrthoDB" id="2136509at2"/>
<dbReference type="SUPFAM" id="SSF53686">
    <property type="entry name" value="Tryptophan synthase beta subunit-like PLP-dependent enzymes"/>
    <property type="match status" value="1"/>
</dbReference>
<feature type="domain" description="Tryptophan synthase beta chain-like PALP" evidence="3">
    <location>
        <begin position="8"/>
        <end position="293"/>
    </location>
</feature>
<comment type="cofactor">
    <cofactor evidence="1">
        <name>pyridoxal 5'-phosphate</name>
        <dbReference type="ChEBI" id="CHEBI:597326"/>
    </cofactor>
</comment>
<proteinExistence type="predicted"/>
<gene>
    <name evidence="4" type="ORF">EJN90_03630</name>
</gene>
<organism evidence="4 5">
    <name type="scientific">Jeotgalibaca ciconiae</name>
    <dbReference type="NCBI Taxonomy" id="2496265"/>
    <lineage>
        <taxon>Bacteria</taxon>
        <taxon>Bacillati</taxon>
        <taxon>Bacillota</taxon>
        <taxon>Bacilli</taxon>
        <taxon>Lactobacillales</taxon>
        <taxon>Carnobacteriaceae</taxon>
        <taxon>Jeotgalibaca</taxon>
    </lineage>
</organism>
<keyword evidence="5" id="KW-1185">Reference proteome</keyword>
<dbReference type="Proteomes" id="UP000273326">
    <property type="component" value="Chromosome"/>
</dbReference>
<dbReference type="Gene3D" id="3.40.50.1100">
    <property type="match status" value="2"/>
</dbReference>
<sequence length="296" mass="31430">MEKIVSHISELIGETPLFKLTKVVPSGAADVYVKLESLNIGHSIKDRVVLNILEVAEEQGKISPSDAVVEVTDGNASISLAMLAAAKGYRSILVMPEGTSAAYLPQLRMYDAEVIETPESEGINGAIKAAVELSQQDGYFYLNQYRNLANTAVHEGMTGPEIVDAFDGKYPDSFVATAGTGGTLTGVGKYLRAGNPNIELYAVETEEAPILSNELKGESAISGISSDYLSPLLDQTLYNGVIRISSQEAVEMTKRLAREEGLLLALSSGAAIAGAIEVAKKLGTNKKVITISNGDY</sequence>
<protein>
    <submittedName>
        <fullName evidence="4">PLP-dependent cysteine synthase family protein</fullName>
    </submittedName>
</protein>
<evidence type="ECO:0000313" key="4">
    <source>
        <dbReference type="EMBL" id="AZP03833.1"/>
    </source>
</evidence>
<dbReference type="AlphaFoldDB" id="A0A3Q9BJM6"/>
<dbReference type="GO" id="GO:1901605">
    <property type="term" value="P:alpha-amino acid metabolic process"/>
    <property type="evidence" value="ECO:0007669"/>
    <property type="project" value="UniProtKB-ARBA"/>
</dbReference>